<keyword evidence="2" id="KW-1185">Reference proteome</keyword>
<accession>A0AAV5GJ65</accession>
<name>A0AAV5GJ65_9BASI</name>
<gene>
    <name evidence="1" type="ORF">Rhopal_002913-T1</name>
</gene>
<evidence type="ECO:0000313" key="2">
    <source>
        <dbReference type="Proteomes" id="UP001342314"/>
    </source>
</evidence>
<reference evidence="1 2" key="1">
    <citation type="submission" date="2021-12" db="EMBL/GenBank/DDBJ databases">
        <title>High titer production of polyol ester of fatty acids by Rhodotorula paludigena BS15 towards product separation-free biomass refinery.</title>
        <authorList>
            <person name="Mano J."/>
            <person name="Ono H."/>
            <person name="Tanaka T."/>
            <person name="Naito K."/>
            <person name="Sushida H."/>
            <person name="Ike M."/>
            <person name="Tokuyasu K."/>
            <person name="Kitaoka M."/>
        </authorList>
    </citation>
    <scope>NUCLEOTIDE SEQUENCE [LARGE SCALE GENOMIC DNA]</scope>
    <source>
        <strain evidence="1 2">BS15</strain>
    </source>
</reference>
<dbReference type="EMBL" id="BQKY01000005">
    <property type="protein sequence ID" value="GJN89924.1"/>
    <property type="molecule type" value="Genomic_DNA"/>
</dbReference>
<sequence>MSNTADAHPAAPPFRHVTHTQAALLLHQHNVDAIDWDEAHAARVTLINAFAWRDGLLAAALPHGRAFAQEYANRLDELTRLAIERWHLLYVPYRADYEKQGAFVRSVQSVVYNAMERMTSLLQEGDLGVPELEDGPLMFFWLQVGRLASPLESTFITARRRIPNEIERSFLQHFERLPTAPERKYLQRHSRLPNKSEMARLEREAASLGHRSRDQYRPSSRRAAERDVAVFA</sequence>
<proteinExistence type="predicted"/>
<dbReference type="AlphaFoldDB" id="A0AAV5GJ65"/>
<organism evidence="1 2">
    <name type="scientific">Rhodotorula paludigena</name>
    <dbReference type="NCBI Taxonomy" id="86838"/>
    <lineage>
        <taxon>Eukaryota</taxon>
        <taxon>Fungi</taxon>
        <taxon>Dikarya</taxon>
        <taxon>Basidiomycota</taxon>
        <taxon>Pucciniomycotina</taxon>
        <taxon>Microbotryomycetes</taxon>
        <taxon>Sporidiobolales</taxon>
        <taxon>Sporidiobolaceae</taxon>
        <taxon>Rhodotorula</taxon>
    </lineage>
</organism>
<evidence type="ECO:0000313" key="1">
    <source>
        <dbReference type="EMBL" id="GJN89924.1"/>
    </source>
</evidence>
<protein>
    <submittedName>
        <fullName evidence="1">Uncharacterized protein</fullName>
    </submittedName>
</protein>
<comment type="caution">
    <text evidence="1">The sequence shown here is derived from an EMBL/GenBank/DDBJ whole genome shotgun (WGS) entry which is preliminary data.</text>
</comment>
<dbReference type="Proteomes" id="UP001342314">
    <property type="component" value="Unassembled WGS sequence"/>
</dbReference>